<reference evidence="4 5" key="1">
    <citation type="submission" date="2020-07" db="EMBL/GenBank/DDBJ databases">
        <authorList>
            <person name="Feng X."/>
        </authorList>
    </citation>
    <scope>NUCLEOTIDE SEQUENCE [LARGE SCALE GENOMIC DNA]</scope>
    <source>
        <strain evidence="4 5">JCM14086</strain>
    </source>
</reference>
<dbReference type="Gene3D" id="2.60.40.10">
    <property type="entry name" value="Immunoglobulins"/>
    <property type="match status" value="3"/>
</dbReference>
<feature type="region of interest" description="Disordered" evidence="1">
    <location>
        <begin position="495"/>
        <end position="522"/>
    </location>
</feature>
<dbReference type="InterPro" id="IPR018247">
    <property type="entry name" value="EF_Hand_1_Ca_BS"/>
</dbReference>
<feature type="signal peptide" evidence="2">
    <location>
        <begin position="1"/>
        <end position="19"/>
    </location>
</feature>
<dbReference type="GO" id="GO:0005509">
    <property type="term" value="F:calcium ion binding"/>
    <property type="evidence" value="ECO:0007669"/>
    <property type="project" value="InterPro"/>
</dbReference>
<organism evidence="4 5">
    <name type="scientific">Puniceicoccus vermicola</name>
    <dbReference type="NCBI Taxonomy" id="388746"/>
    <lineage>
        <taxon>Bacteria</taxon>
        <taxon>Pseudomonadati</taxon>
        <taxon>Verrucomicrobiota</taxon>
        <taxon>Opitutia</taxon>
        <taxon>Puniceicoccales</taxon>
        <taxon>Puniceicoccaceae</taxon>
        <taxon>Puniceicoccus</taxon>
    </lineage>
</organism>
<feature type="domain" description="LTD" evidence="3">
    <location>
        <begin position="325"/>
        <end position="485"/>
    </location>
</feature>
<evidence type="ECO:0000313" key="4">
    <source>
        <dbReference type="EMBL" id="MBC2603395.1"/>
    </source>
</evidence>
<dbReference type="PROSITE" id="PS00018">
    <property type="entry name" value="EF_HAND_1"/>
    <property type="match status" value="1"/>
</dbReference>
<evidence type="ECO:0000256" key="2">
    <source>
        <dbReference type="SAM" id="SignalP"/>
    </source>
</evidence>
<dbReference type="PROSITE" id="PS51841">
    <property type="entry name" value="LTD"/>
    <property type="match status" value="4"/>
</dbReference>
<evidence type="ECO:0000313" key="5">
    <source>
        <dbReference type="Proteomes" id="UP000525652"/>
    </source>
</evidence>
<dbReference type="InterPro" id="IPR015919">
    <property type="entry name" value="Cadherin-like_sf"/>
</dbReference>
<evidence type="ECO:0000256" key="1">
    <source>
        <dbReference type="SAM" id="MobiDB-lite"/>
    </source>
</evidence>
<comment type="caution">
    <text evidence="4">The sequence shown here is derived from an EMBL/GenBank/DDBJ whole genome shotgun (WGS) entry which is preliminary data.</text>
</comment>
<feature type="chain" id="PRO_5031345707" description="LTD domain-containing protein" evidence="2">
    <location>
        <begin position="20"/>
        <end position="1370"/>
    </location>
</feature>
<dbReference type="EMBL" id="JACHVA010000126">
    <property type="protein sequence ID" value="MBC2603395.1"/>
    <property type="molecule type" value="Genomic_DNA"/>
</dbReference>
<name>A0A7X1E584_9BACT</name>
<dbReference type="InterPro" id="IPR013783">
    <property type="entry name" value="Ig-like_fold"/>
</dbReference>
<dbReference type="Pfam" id="PF05345">
    <property type="entry name" value="He_PIG"/>
    <property type="match status" value="1"/>
</dbReference>
<dbReference type="InterPro" id="IPR001322">
    <property type="entry name" value="Lamin_tail_dom"/>
</dbReference>
<feature type="domain" description="LTD" evidence="3">
    <location>
        <begin position="629"/>
        <end position="810"/>
    </location>
</feature>
<protein>
    <recommendedName>
        <fullName evidence="3">LTD domain-containing protein</fullName>
    </recommendedName>
</protein>
<dbReference type="Proteomes" id="UP000525652">
    <property type="component" value="Unassembled WGS sequence"/>
</dbReference>
<feature type="domain" description="LTD" evidence="3">
    <location>
        <begin position="9"/>
        <end position="190"/>
    </location>
</feature>
<dbReference type="SUPFAM" id="SSF49313">
    <property type="entry name" value="Cadherin-like"/>
    <property type="match status" value="3"/>
</dbReference>
<evidence type="ECO:0000259" key="3">
    <source>
        <dbReference type="PROSITE" id="PS51841"/>
    </source>
</evidence>
<dbReference type="RefSeq" id="WP_185694023.1">
    <property type="nucleotide sequence ID" value="NZ_JACHVA010000126.1"/>
</dbReference>
<gene>
    <name evidence="4" type="ORF">H5P30_16550</name>
</gene>
<keyword evidence="2" id="KW-0732">Signal</keyword>
<sequence length="1370" mass="144428">MKQKLILLSYLICTICASAGSVLLNEYNAVADGNLLDDGSGSDSFFGTVAGNGGDWIELVVVGDGTSSSTVDMRGWTIELFDGDGGASQVVLSQDSYWSNVSAGTILTFIENDSSSGGSDTEFERINRLNSEGWAWTNVYLGDPALIDAANSNLNIHVSNSDTDVTVKDSSDNVIFGPAGESISEEGVNSEEVFALQANPSPSIAPTDGAYNDISNSSFGGPNIMEDGSSVQSFLPFRTPGSAPTFTIPIADAELVAGNEFVVSTAAADDNGGNLTFTLKEAPEWLSLDDHGDGTAEISGIPSDMDAGIYSVELLVEDDPSDGSDSMTFQVRVFPSSSPVILNEYDGGGEWVELVVVGDGTPGAMVDLRGWIVRISEEEESGIIEFSEDDVWSSVQAGTILLFSEENAASGGFDTDLNAADYLADSGWGSIHVWIGDEIYLNAATTADSLPVSNDDCQIAVEDDQGNTVFGPAGEGIASEGGVNDEERFQLRIDPAPSVSPIGGNYGDSDSSTPGEPNEVAGGSVQNFEAFATGSDPNSPPYFTTEPTELADYTVDIPNEYFRIVETDDPNPSDSLTLTLIEGPDWLELDDYGDGTADLFGSPSEADAGASTVTVEVSDGSFTAIQTFVLFAFNETSPVIVNEFNAVEEDTLLDSGESEDSFWGAVEGNGGDWLELVVVGDGTAESTVDMRGWIIEIAEGSETPEKIVLSQNVYWQSVRAGTILTFGDRGFDEGGLDSGVYRVSRFTDEGWGWTHVLVSDSIFVDPEGSNFGSGFSVGSSDTRITLKDPSGSVRFGPDGEEFLAAGGAGSDEVYKLEQDPLPTNASPLLANYTDGSSSTFGAPNVWDSGSNEQDFSHYQSATTPNAEPYFTFISPQFARRGDGFEAGISASDFDGISGLTLTLVDGPSWLSLSDQGEGVGNLVGIPPESASLGIQSITVSVSDGQAIVEKDFSIFVMTSSSPVLVNEYNAVDSDNFLNGGVLAQDDDGGVSSDPVFGRVEGNGGDWIELVVVGDGGPGSVDLRGWTIALADNASSPFVAEEKIVLSQDSFWSAVPSGSILTFTEKRASEGGFDTNLDAFDQSDAEGWRWSNIWIGDGSLIQFSDELTNGYSRDSETGEVSGVSFSANDSWIVLYNSDGEPVFGPVGEGIAPESGVGGTEVFELEGDPTPFTSPLVQAEDAPQIVQGYDDGSTSSFGRPNRWDGDSVIQDFTPFIPGSSGPDPLSVYLSGFGLSGNDLLPNSDSDGDGAVQIEEFAFGTDPTSGGSSPQLLESAEMEEEAFFLRLTFLRRTGGSVEGDSYWADGIAYTVLGSLDLNSWNERVKVTTNPVDLPEPPANYEWSTYQLSEPISVDSISSAGFLRVLVGAEPDSL</sequence>
<proteinExistence type="predicted"/>
<dbReference type="GO" id="GO:0016020">
    <property type="term" value="C:membrane"/>
    <property type="evidence" value="ECO:0007669"/>
    <property type="project" value="InterPro"/>
</dbReference>
<feature type="domain" description="LTD" evidence="3">
    <location>
        <begin position="953"/>
        <end position="1159"/>
    </location>
</feature>
<accession>A0A7X1E584</accession>
<keyword evidence="5" id="KW-1185">Reference proteome</keyword>